<accession>A0A919UYX1</accession>
<feature type="region of interest" description="Disordered" evidence="1">
    <location>
        <begin position="1"/>
        <end position="102"/>
    </location>
</feature>
<keyword evidence="4" id="KW-1185">Reference proteome</keyword>
<name>A0A919UYX1_9ACTN</name>
<comment type="caution">
    <text evidence="3">The sequence shown here is derived from an EMBL/GenBank/DDBJ whole genome shotgun (WGS) entry which is preliminary data.</text>
</comment>
<dbReference type="Proteomes" id="UP000655287">
    <property type="component" value="Unassembled WGS sequence"/>
</dbReference>
<gene>
    <name evidence="3" type="ORF">Sru01_21860</name>
</gene>
<dbReference type="PANTHER" id="PTHR37305">
    <property type="entry name" value="INTEGRAL MEMBRANE PROTEIN-RELATED"/>
    <property type="match status" value="1"/>
</dbReference>
<keyword evidence="2" id="KW-0472">Membrane</keyword>
<evidence type="ECO:0000313" key="3">
    <source>
        <dbReference type="EMBL" id="GII77204.1"/>
    </source>
</evidence>
<evidence type="ECO:0000313" key="4">
    <source>
        <dbReference type="Proteomes" id="UP000655287"/>
    </source>
</evidence>
<feature type="transmembrane region" description="Helical" evidence="2">
    <location>
        <begin position="263"/>
        <end position="286"/>
    </location>
</feature>
<dbReference type="AlphaFoldDB" id="A0A919UYX1"/>
<feature type="compositionally biased region" description="Low complexity" evidence="1">
    <location>
        <begin position="40"/>
        <end position="102"/>
    </location>
</feature>
<organism evidence="3 4">
    <name type="scientific">Sphaerisporangium rufum</name>
    <dbReference type="NCBI Taxonomy" id="1381558"/>
    <lineage>
        <taxon>Bacteria</taxon>
        <taxon>Bacillati</taxon>
        <taxon>Actinomycetota</taxon>
        <taxon>Actinomycetes</taxon>
        <taxon>Streptosporangiales</taxon>
        <taxon>Streptosporangiaceae</taxon>
        <taxon>Sphaerisporangium</taxon>
    </lineage>
</organism>
<feature type="transmembrane region" description="Helical" evidence="2">
    <location>
        <begin position="220"/>
        <end position="243"/>
    </location>
</feature>
<dbReference type="EMBL" id="BOOU01000032">
    <property type="protein sequence ID" value="GII77204.1"/>
    <property type="molecule type" value="Genomic_DNA"/>
</dbReference>
<dbReference type="Pfam" id="PF12679">
    <property type="entry name" value="ABC2_membrane_2"/>
    <property type="match status" value="1"/>
</dbReference>
<proteinExistence type="predicted"/>
<keyword evidence="2" id="KW-0812">Transmembrane</keyword>
<dbReference type="RefSeq" id="WP_239137263.1">
    <property type="nucleotide sequence ID" value="NZ_BOOU01000032.1"/>
</dbReference>
<evidence type="ECO:0000256" key="1">
    <source>
        <dbReference type="SAM" id="MobiDB-lite"/>
    </source>
</evidence>
<keyword evidence="2" id="KW-1133">Transmembrane helix</keyword>
<feature type="transmembrane region" description="Helical" evidence="2">
    <location>
        <begin position="127"/>
        <end position="148"/>
    </location>
</feature>
<evidence type="ECO:0000256" key="2">
    <source>
        <dbReference type="SAM" id="Phobius"/>
    </source>
</evidence>
<sequence>MSRTDATARTGAAPEEPPATGPADGPGVVIDGADRPAIRVATPDAATPDAATSDVATPDAATPDAATSDVATSDAAASGGAPASTPPGGAMPDAGASGAPARARPVAGTWRLLRSELGLTFRRPRNLVLLALLAVVPVVIGVVLRAMGGGGPSIIAQAAGNGLMLTFGAMSVVAQLHLPLAVAVVAGDAVAGEAGTGTLRYLLTAPAGRTRLLLVKFADIAVYAAAACAVVTAAALLTGLALFPAGPVTLLSGTTISFADGLLRVLAVTGYAAVGMAAFGAVGLAVSTLTEAPIGAVAATVGAVVCSNIFGLIPQLEPVRPYLITSWWGEFDGVLRDPVAVDTMTQGLLVFAAYIAVFGTVAWARFTGRDITG</sequence>
<dbReference type="GO" id="GO:0140359">
    <property type="term" value="F:ABC-type transporter activity"/>
    <property type="evidence" value="ECO:0007669"/>
    <property type="project" value="InterPro"/>
</dbReference>
<reference evidence="3" key="1">
    <citation type="submission" date="2021-01" db="EMBL/GenBank/DDBJ databases">
        <title>Whole genome shotgun sequence of Sphaerisporangium rufum NBRC 109079.</title>
        <authorList>
            <person name="Komaki H."/>
            <person name="Tamura T."/>
        </authorList>
    </citation>
    <scope>NUCLEOTIDE SEQUENCE</scope>
    <source>
        <strain evidence="3">NBRC 109079</strain>
    </source>
</reference>
<dbReference type="PANTHER" id="PTHR37305:SF1">
    <property type="entry name" value="MEMBRANE PROTEIN"/>
    <property type="match status" value="1"/>
</dbReference>
<feature type="transmembrane region" description="Helical" evidence="2">
    <location>
        <begin position="348"/>
        <end position="366"/>
    </location>
</feature>
<protein>
    <submittedName>
        <fullName evidence="3">ABC transporter permease</fullName>
    </submittedName>
</protein>
<dbReference type="GO" id="GO:0005886">
    <property type="term" value="C:plasma membrane"/>
    <property type="evidence" value="ECO:0007669"/>
    <property type="project" value="UniProtKB-SubCell"/>
</dbReference>
<feature type="transmembrane region" description="Helical" evidence="2">
    <location>
        <begin position="293"/>
        <end position="313"/>
    </location>
</feature>